<evidence type="ECO:0000256" key="3">
    <source>
        <dbReference type="ARBA" id="ARBA00004370"/>
    </source>
</evidence>
<evidence type="ECO:0000256" key="9">
    <source>
        <dbReference type="ARBA" id="ARBA00023048"/>
    </source>
</evidence>
<evidence type="ECO:0000256" key="6">
    <source>
        <dbReference type="ARBA" id="ARBA00022692"/>
    </source>
</evidence>
<keyword evidence="8" id="KW-0044">Antibiotic</keyword>
<dbReference type="Gene3D" id="1.10.490.30">
    <property type="entry name" value="Colicin"/>
    <property type="match status" value="1"/>
</dbReference>
<reference evidence="12 13" key="1">
    <citation type="submission" date="2019-02" db="EMBL/GenBank/DDBJ databases">
        <title>Genomic Encyclopedia of Type Strains, Phase IV (KMG-IV): sequencing the most valuable type-strain genomes for metagenomic binning, comparative biology and taxonomic classification.</title>
        <authorList>
            <person name="Goeker M."/>
        </authorList>
    </citation>
    <scope>NUCLEOTIDE SEQUENCE [LARGE SCALE GENOMIC DNA]</scope>
    <source>
        <strain evidence="12 13">DSM 16618</strain>
    </source>
</reference>
<evidence type="ECO:0000256" key="2">
    <source>
        <dbReference type="ARBA" id="ARBA00003197"/>
    </source>
</evidence>
<proteinExistence type="inferred from homology"/>
<dbReference type="SUPFAM" id="SSF56837">
    <property type="entry name" value="Colicin"/>
    <property type="match status" value="1"/>
</dbReference>
<evidence type="ECO:0000256" key="10">
    <source>
        <dbReference type="ARBA" id="ARBA00023136"/>
    </source>
</evidence>
<gene>
    <name evidence="12" type="ORF">EV679_2114</name>
</gene>
<keyword evidence="9" id="KW-0078">Bacteriocin</keyword>
<dbReference type="InterPro" id="IPR000293">
    <property type="entry name" value="Channel_colicin_C"/>
</dbReference>
<dbReference type="PRINTS" id="PR00280">
    <property type="entry name" value="CHANLCOLICIN"/>
</dbReference>
<accession>A0A4Q7MMF4</accession>
<protein>
    <submittedName>
        <fullName evidence="12">Colicin pore forming domain-containing protein</fullName>
    </submittedName>
</protein>
<evidence type="ECO:0000313" key="13">
    <source>
        <dbReference type="Proteomes" id="UP000292039"/>
    </source>
</evidence>
<sequence>MYDNKSTIKMIFRNMSNDKYDYRLIKYWENGRPFSDRGVHLMPTQEIVAEQMPGDDILNLIANNICAVCGEINCPHWKKEKSYQDVVGAYRDGAFDKLRRIFKIKYAALHMYDAKKNEELEKINADKEEIKESVKFAADFHKETFEKYGEKAEHLSKSLADKTQGKNVRNVDDALKAYEKYRKDINKKINRKDRDAIATALESIEAGDIANNFKKFSKGLGYTSGAIDFVDWLSELANAVKTDNWRPFFIKTGSIAAGLGATTVAGLAFSVLLGTPVGILGYSLIMASLGALIDDEWIEEAIGLVGI</sequence>
<keyword evidence="6" id="KW-0812">Transmembrane</keyword>
<keyword evidence="10" id="KW-0472">Membrane</keyword>
<evidence type="ECO:0000313" key="12">
    <source>
        <dbReference type="EMBL" id="RZS69516.1"/>
    </source>
</evidence>
<dbReference type="InterPro" id="IPR038283">
    <property type="entry name" value="Channel_colicin_C_sf"/>
</dbReference>
<comment type="similarity">
    <text evidence="4">Belongs to the channel forming colicin family.</text>
</comment>
<organism evidence="12 13">
    <name type="scientific">Kerstersia gyiorum</name>
    <dbReference type="NCBI Taxonomy" id="206506"/>
    <lineage>
        <taxon>Bacteria</taxon>
        <taxon>Pseudomonadati</taxon>
        <taxon>Pseudomonadota</taxon>
        <taxon>Betaproteobacteria</taxon>
        <taxon>Burkholderiales</taxon>
        <taxon>Alcaligenaceae</taxon>
        <taxon>Kerstersia</taxon>
    </lineage>
</organism>
<evidence type="ECO:0000256" key="8">
    <source>
        <dbReference type="ARBA" id="ARBA00023022"/>
    </source>
</evidence>
<evidence type="ECO:0000256" key="7">
    <source>
        <dbReference type="ARBA" id="ARBA00022989"/>
    </source>
</evidence>
<comment type="function">
    <text evidence="2">Colicins are polypeptide toxins produced by and active against E.coli and closely related bacteria.</text>
</comment>
<dbReference type="GO" id="GO:0031640">
    <property type="term" value="P:killing of cells of another organism"/>
    <property type="evidence" value="ECO:0007669"/>
    <property type="project" value="UniProtKB-KW"/>
</dbReference>
<keyword evidence="5" id="KW-0929">Antimicrobial</keyword>
<feature type="domain" description="Channel forming colicins" evidence="11">
    <location>
        <begin position="122"/>
        <end position="301"/>
    </location>
</feature>
<keyword evidence="7" id="KW-1133">Transmembrane helix</keyword>
<dbReference type="EMBL" id="SGWZ01000003">
    <property type="protein sequence ID" value="RZS69516.1"/>
    <property type="molecule type" value="Genomic_DNA"/>
</dbReference>
<name>A0A4Q7MMF4_9BURK</name>
<comment type="caution">
    <text evidence="12">The sequence shown here is derived from an EMBL/GenBank/DDBJ whole genome shotgun (WGS) entry which is preliminary data.</text>
</comment>
<comment type="function">
    <text evidence="1">This colicin is a channel-forming colicin. This class of transmembrane toxins depolarize the cytoplasmic membrane, leading to dissipation of cellular energy.</text>
</comment>
<dbReference type="GO" id="GO:0050829">
    <property type="term" value="P:defense response to Gram-negative bacterium"/>
    <property type="evidence" value="ECO:0007669"/>
    <property type="project" value="InterPro"/>
</dbReference>
<evidence type="ECO:0000256" key="1">
    <source>
        <dbReference type="ARBA" id="ARBA00002178"/>
    </source>
</evidence>
<evidence type="ECO:0000259" key="11">
    <source>
        <dbReference type="Pfam" id="PF01024"/>
    </source>
</evidence>
<dbReference type="AlphaFoldDB" id="A0A4Q7MMF4"/>
<dbReference type="GO" id="GO:0140911">
    <property type="term" value="F:pore-forming activity"/>
    <property type="evidence" value="ECO:0007669"/>
    <property type="project" value="InterPro"/>
</dbReference>
<comment type="subcellular location">
    <subcellularLocation>
        <location evidence="3">Membrane</location>
    </subcellularLocation>
</comment>
<dbReference type="Proteomes" id="UP000292039">
    <property type="component" value="Unassembled WGS sequence"/>
</dbReference>
<evidence type="ECO:0000256" key="5">
    <source>
        <dbReference type="ARBA" id="ARBA00022529"/>
    </source>
</evidence>
<dbReference type="Pfam" id="PF01024">
    <property type="entry name" value="Colicin"/>
    <property type="match status" value="1"/>
</dbReference>
<dbReference type="GO" id="GO:0016020">
    <property type="term" value="C:membrane"/>
    <property type="evidence" value="ECO:0007669"/>
    <property type="project" value="UniProtKB-SubCell"/>
</dbReference>
<evidence type="ECO:0000256" key="4">
    <source>
        <dbReference type="ARBA" id="ARBA00007595"/>
    </source>
</evidence>